<proteinExistence type="inferred from homology"/>
<comment type="similarity">
    <text evidence="2">Belongs to the glycosyl hydrolase 5 (cellulase A) family.</text>
</comment>
<name>A0ABR2SUC9_9ROSI</name>
<dbReference type="Gene3D" id="3.20.20.80">
    <property type="entry name" value="Glycosidases"/>
    <property type="match status" value="1"/>
</dbReference>
<evidence type="ECO:0000256" key="4">
    <source>
        <dbReference type="ARBA" id="ARBA00022801"/>
    </source>
</evidence>
<protein>
    <recommendedName>
        <fullName evidence="3">mannan endo-1,4-beta-mannosidase</fullName>
        <ecNumber evidence="3">3.2.1.78</ecNumber>
    </recommendedName>
</protein>
<gene>
    <name evidence="8" type="ORF">V6N11_025992</name>
</gene>
<evidence type="ECO:0000313" key="9">
    <source>
        <dbReference type="Proteomes" id="UP001396334"/>
    </source>
</evidence>
<keyword evidence="6" id="KW-0732">Signal</keyword>
<sequence>MKHWGLIFLFVFLVFEDEGNVLHAKADDGFVETKGVQLMLNGSPFYANGFNAYWLMYMAADPYQRSKVSTALQQAKQHGLNIARTWAFNDGGDRPLQYSPGSYNEQMFQGLDFVVSEAKRYGIKLVLSFVNNYDQYGGKKQYVNWARNQGQSISSDDNFFTNSVVKEYYKNHIKAVLTRQNTLSGVAYKDEATIMAWELMNEPRCLSDPSGSTIQAWITEMASHVKSIDGNHLLEAGLEGFYGPSSSQKQQYNPNFQVGTDFIANNQIPGIDFATLHSYPDQWLGSSSDETQIAFLVTWLNNHIQDAQNILKKPLLFAEFGKSLKVSGPSQRDELFNTVYAAIYSSARGGGAAVGGLFWQLFAEGMDSFGDGYEIIMSQPTSTVDIITRESRKLNRIRKMFVRLKNIERLNKARKMRRPLCQNSWC</sequence>
<dbReference type="InterPro" id="IPR045053">
    <property type="entry name" value="MAN-like"/>
</dbReference>
<dbReference type="SUPFAM" id="SSF51445">
    <property type="entry name" value="(Trans)glycosidases"/>
    <property type="match status" value="1"/>
</dbReference>
<accession>A0ABR2SUC9</accession>
<evidence type="ECO:0000256" key="3">
    <source>
        <dbReference type="ARBA" id="ARBA00012706"/>
    </source>
</evidence>
<dbReference type="PANTHER" id="PTHR31451:SF60">
    <property type="entry name" value="MANNAN ENDO-1,4-BETA-MANNOSIDASE 1"/>
    <property type="match status" value="1"/>
</dbReference>
<feature type="domain" description="Glycoside hydrolase family 5" evidence="7">
    <location>
        <begin position="30"/>
        <end position="360"/>
    </location>
</feature>
<dbReference type="EC" id="3.2.1.78" evidence="3"/>
<feature type="chain" id="PRO_5047443586" description="mannan endo-1,4-beta-mannosidase" evidence="6">
    <location>
        <begin position="20"/>
        <end position="426"/>
    </location>
</feature>
<dbReference type="Pfam" id="PF26410">
    <property type="entry name" value="GH5_mannosidase"/>
    <property type="match status" value="1"/>
</dbReference>
<comment type="caution">
    <text evidence="8">The sequence shown here is derived from an EMBL/GenBank/DDBJ whole genome shotgun (WGS) entry which is preliminary data.</text>
</comment>
<dbReference type="Proteomes" id="UP001396334">
    <property type="component" value="Unassembled WGS sequence"/>
</dbReference>
<dbReference type="InterPro" id="IPR001547">
    <property type="entry name" value="Glyco_hydro_5"/>
</dbReference>
<evidence type="ECO:0000256" key="6">
    <source>
        <dbReference type="SAM" id="SignalP"/>
    </source>
</evidence>
<evidence type="ECO:0000256" key="1">
    <source>
        <dbReference type="ARBA" id="ARBA00001678"/>
    </source>
</evidence>
<feature type="signal peptide" evidence="6">
    <location>
        <begin position="1"/>
        <end position="19"/>
    </location>
</feature>
<keyword evidence="5" id="KW-0326">Glycosidase</keyword>
<dbReference type="EMBL" id="JBBPBN010000011">
    <property type="protein sequence ID" value="KAK9028855.1"/>
    <property type="molecule type" value="Genomic_DNA"/>
</dbReference>
<evidence type="ECO:0000259" key="7">
    <source>
        <dbReference type="Pfam" id="PF26410"/>
    </source>
</evidence>
<organism evidence="8 9">
    <name type="scientific">Hibiscus sabdariffa</name>
    <name type="common">roselle</name>
    <dbReference type="NCBI Taxonomy" id="183260"/>
    <lineage>
        <taxon>Eukaryota</taxon>
        <taxon>Viridiplantae</taxon>
        <taxon>Streptophyta</taxon>
        <taxon>Embryophyta</taxon>
        <taxon>Tracheophyta</taxon>
        <taxon>Spermatophyta</taxon>
        <taxon>Magnoliopsida</taxon>
        <taxon>eudicotyledons</taxon>
        <taxon>Gunneridae</taxon>
        <taxon>Pentapetalae</taxon>
        <taxon>rosids</taxon>
        <taxon>malvids</taxon>
        <taxon>Malvales</taxon>
        <taxon>Malvaceae</taxon>
        <taxon>Malvoideae</taxon>
        <taxon>Hibiscus</taxon>
    </lineage>
</organism>
<dbReference type="PANTHER" id="PTHR31451">
    <property type="match status" value="1"/>
</dbReference>
<keyword evidence="9" id="KW-1185">Reference proteome</keyword>
<evidence type="ECO:0000256" key="2">
    <source>
        <dbReference type="ARBA" id="ARBA00005641"/>
    </source>
</evidence>
<keyword evidence="4" id="KW-0378">Hydrolase</keyword>
<evidence type="ECO:0000313" key="8">
    <source>
        <dbReference type="EMBL" id="KAK9028855.1"/>
    </source>
</evidence>
<reference evidence="8 9" key="1">
    <citation type="journal article" date="2024" name="G3 (Bethesda)">
        <title>Genome assembly of Hibiscus sabdariffa L. provides insights into metabolisms of medicinal natural products.</title>
        <authorList>
            <person name="Kim T."/>
        </authorList>
    </citation>
    <scope>NUCLEOTIDE SEQUENCE [LARGE SCALE GENOMIC DNA]</scope>
    <source>
        <strain evidence="8">TK-2024</strain>
        <tissue evidence="8">Old leaves</tissue>
    </source>
</reference>
<comment type="catalytic activity">
    <reaction evidence="1">
        <text>Random hydrolysis of (1-&gt;4)-beta-D-mannosidic linkages in mannans, galactomannans and glucomannans.</text>
        <dbReference type="EC" id="3.2.1.78"/>
    </reaction>
</comment>
<dbReference type="InterPro" id="IPR017853">
    <property type="entry name" value="GH"/>
</dbReference>
<evidence type="ECO:0000256" key="5">
    <source>
        <dbReference type="ARBA" id="ARBA00023295"/>
    </source>
</evidence>